<feature type="transmembrane region" description="Helical" evidence="10">
    <location>
        <begin position="55"/>
        <end position="74"/>
    </location>
</feature>
<feature type="transmembrane region" description="Helical" evidence="10">
    <location>
        <begin position="244"/>
        <end position="263"/>
    </location>
</feature>
<feature type="transmembrane region" description="Helical" evidence="10">
    <location>
        <begin position="309"/>
        <end position="342"/>
    </location>
</feature>
<keyword evidence="8" id="KW-0406">Ion transport</keyword>
<comment type="caution">
    <text evidence="11">The sequence shown here is derived from an EMBL/GenBank/DDBJ whole genome shotgun (WGS) entry which is preliminary data.</text>
</comment>
<keyword evidence="12" id="KW-1185">Reference proteome</keyword>
<evidence type="ECO:0000256" key="2">
    <source>
        <dbReference type="ARBA" id="ARBA00022448"/>
    </source>
</evidence>
<reference evidence="11 12" key="1">
    <citation type="submission" date="2021-07" db="EMBL/GenBank/DDBJ databases">
        <title>Paenibacillus radiodurans sp. nov., isolated from the southeastern edge of Tengger Desert.</title>
        <authorList>
            <person name="Zhang G."/>
        </authorList>
    </citation>
    <scope>NUCLEOTIDE SEQUENCE [LARGE SCALE GENOMIC DNA]</scope>
    <source>
        <strain evidence="11 12">DT7-4</strain>
    </source>
</reference>
<evidence type="ECO:0000256" key="1">
    <source>
        <dbReference type="ARBA" id="ARBA00004651"/>
    </source>
</evidence>
<proteinExistence type="predicted"/>
<feature type="transmembrane region" description="Helical" evidence="10">
    <location>
        <begin position="86"/>
        <end position="110"/>
    </location>
</feature>
<feature type="transmembrane region" description="Helical" evidence="10">
    <location>
        <begin position="141"/>
        <end position="162"/>
    </location>
</feature>
<keyword evidence="3" id="KW-1003">Cell membrane</keyword>
<dbReference type="InterPro" id="IPR003445">
    <property type="entry name" value="Cat_transpt"/>
</dbReference>
<keyword evidence="7 10" id="KW-1133">Transmembrane helix</keyword>
<feature type="transmembrane region" description="Helical" evidence="10">
    <location>
        <begin position="362"/>
        <end position="384"/>
    </location>
</feature>
<evidence type="ECO:0000313" key="12">
    <source>
        <dbReference type="Proteomes" id="UP000812277"/>
    </source>
</evidence>
<evidence type="ECO:0000256" key="7">
    <source>
        <dbReference type="ARBA" id="ARBA00022989"/>
    </source>
</evidence>
<feature type="transmembrane region" description="Helical" evidence="10">
    <location>
        <begin position="421"/>
        <end position="441"/>
    </location>
</feature>
<comment type="subcellular location">
    <subcellularLocation>
        <location evidence="1">Cell membrane</location>
        <topology evidence="1">Multi-pass membrane protein</topology>
    </subcellularLocation>
</comment>
<evidence type="ECO:0000313" key="11">
    <source>
        <dbReference type="EMBL" id="MBW7474593.1"/>
    </source>
</evidence>
<organism evidence="11 12">
    <name type="scientific">Paenibacillus oenotherae</name>
    <dbReference type="NCBI Taxonomy" id="1435645"/>
    <lineage>
        <taxon>Bacteria</taxon>
        <taxon>Bacillati</taxon>
        <taxon>Bacillota</taxon>
        <taxon>Bacilli</taxon>
        <taxon>Bacillales</taxon>
        <taxon>Paenibacillaceae</taxon>
        <taxon>Paenibacillus</taxon>
    </lineage>
</organism>
<dbReference type="Pfam" id="PF02386">
    <property type="entry name" value="TrkH"/>
    <property type="match status" value="1"/>
</dbReference>
<sequence>MCSKGVGYINIFSFLKLTKWSPPRVLMTGFALIILLGGLLLSLPFASRDGTSTAFIDALFTATSATCVTGLVTVDTGSHYSVAGQIIILILIQIGGLGFMTMATLFALVLRKRISLKERLILQEAMNQSSMEGIVRLIRKVVLYAFVIEFVGAALFAIRWSFDMPLGQAIYFGIFHGVSMFNNAGFDLFGQFGAPYVSFTSYVNDPLVNIVTMLLIILGGLGFIVMSDLLELRSKRRLSLHSKVVLTATGALIGVGTIVIFIFEFTNKGTLGSLDWGGKILASFYQSVSPRTAGPNTVDLVQLRQATQFFIIILMFIGASPGSTGGGIKTTTFTTLIGAVIAMIRGKEDIVLFNYRLARERIFKALTITVLSLALVVFVTMVLSTTEDKAFIKILFETTSAFGTVGLSLGVTPELSTVGKIIIALTMFAGRLGPLTLAYALGPRTEKELYRYPEGKIIIG</sequence>
<dbReference type="InterPro" id="IPR004772">
    <property type="entry name" value="TrkH"/>
</dbReference>
<evidence type="ECO:0000256" key="9">
    <source>
        <dbReference type="ARBA" id="ARBA00023136"/>
    </source>
</evidence>
<keyword evidence="9 10" id="KW-0472">Membrane</keyword>
<feature type="transmembrane region" description="Helical" evidence="10">
    <location>
        <begin position="207"/>
        <end position="232"/>
    </location>
</feature>
<evidence type="ECO:0000256" key="8">
    <source>
        <dbReference type="ARBA" id="ARBA00023065"/>
    </source>
</evidence>
<name>A0ABS7D620_9BACL</name>
<dbReference type="PANTHER" id="PTHR32024:SF1">
    <property type="entry name" value="KTR SYSTEM POTASSIUM UPTAKE PROTEIN B"/>
    <property type="match status" value="1"/>
</dbReference>
<evidence type="ECO:0000256" key="6">
    <source>
        <dbReference type="ARBA" id="ARBA00022958"/>
    </source>
</evidence>
<protein>
    <submittedName>
        <fullName evidence="11">TrkH family potassium uptake protein</fullName>
    </submittedName>
</protein>
<dbReference type="EMBL" id="JAHZIJ010000003">
    <property type="protein sequence ID" value="MBW7474593.1"/>
    <property type="molecule type" value="Genomic_DNA"/>
</dbReference>
<keyword evidence="4" id="KW-0633">Potassium transport</keyword>
<evidence type="ECO:0000256" key="10">
    <source>
        <dbReference type="SAM" id="Phobius"/>
    </source>
</evidence>
<evidence type="ECO:0000256" key="5">
    <source>
        <dbReference type="ARBA" id="ARBA00022692"/>
    </source>
</evidence>
<evidence type="ECO:0000256" key="3">
    <source>
        <dbReference type="ARBA" id="ARBA00022475"/>
    </source>
</evidence>
<dbReference type="Proteomes" id="UP000812277">
    <property type="component" value="Unassembled WGS sequence"/>
</dbReference>
<accession>A0ABS7D620</accession>
<keyword evidence="6" id="KW-0630">Potassium</keyword>
<gene>
    <name evidence="11" type="ORF">K0T92_07535</name>
</gene>
<keyword evidence="5 10" id="KW-0812">Transmembrane</keyword>
<evidence type="ECO:0000256" key="4">
    <source>
        <dbReference type="ARBA" id="ARBA00022538"/>
    </source>
</evidence>
<feature type="transmembrane region" description="Helical" evidence="10">
    <location>
        <begin position="25"/>
        <end position="43"/>
    </location>
</feature>
<keyword evidence="2" id="KW-0813">Transport</keyword>
<dbReference type="NCBIfam" id="TIGR00933">
    <property type="entry name" value="2a38"/>
    <property type="match status" value="1"/>
</dbReference>
<dbReference type="PANTHER" id="PTHR32024">
    <property type="entry name" value="TRK SYSTEM POTASSIUM UPTAKE PROTEIN TRKG-RELATED"/>
    <property type="match status" value="1"/>
</dbReference>